<dbReference type="AlphaFoldDB" id="A0A6V7R909"/>
<evidence type="ECO:0000259" key="1">
    <source>
        <dbReference type="Pfam" id="PF13614"/>
    </source>
</evidence>
<dbReference type="InterPro" id="IPR025669">
    <property type="entry name" value="AAA_dom"/>
</dbReference>
<dbReference type="InterPro" id="IPR027417">
    <property type="entry name" value="P-loop_NTPase"/>
</dbReference>
<dbReference type="PANTHER" id="PTHR13696:SF99">
    <property type="entry name" value="COBYRINIC ACID AC-DIAMIDE SYNTHASE"/>
    <property type="match status" value="1"/>
</dbReference>
<name>A0A6V7R909_9BACL</name>
<gene>
    <name evidence="2" type="ORF">JEOSCH030_00599</name>
</gene>
<dbReference type="Proteomes" id="UP000521032">
    <property type="component" value="Unassembled WGS sequence"/>
</dbReference>
<organism evidence="2 3">
    <name type="scientific">Phocicoccus schoeneichii</name>
    <dbReference type="NCBI Taxonomy" id="1812261"/>
    <lineage>
        <taxon>Bacteria</taxon>
        <taxon>Bacillati</taxon>
        <taxon>Bacillota</taxon>
        <taxon>Bacilli</taxon>
        <taxon>Bacillales</taxon>
        <taxon>Salinicoccaceae</taxon>
        <taxon>Phocicoccus</taxon>
    </lineage>
</organism>
<dbReference type="SUPFAM" id="SSF52540">
    <property type="entry name" value="P-loop containing nucleoside triphosphate hydrolases"/>
    <property type="match status" value="1"/>
</dbReference>
<protein>
    <recommendedName>
        <fullName evidence="1">AAA domain-containing protein</fullName>
    </recommendedName>
</protein>
<dbReference type="InterPro" id="IPR050678">
    <property type="entry name" value="DNA_Partitioning_ATPase"/>
</dbReference>
<proteinExistence type="predicted"/>
<dbReference type="Pfam" id="PF13614">
    <property type="entry name" value="AAA_31"/>
    <property type="match status" value="1"/>
</dbReference>
<dbReference type="Gene3D" id="3.40.50.300">
    <property type="entry name" value="P-loop containing nucleotide triphosphate hydrolases"/>
    <property type="match status" value="1"/>
</dbReference>
<dbReference type="PANTHER" id="PTHR13696">
    <property type="entry name" value="P-LOOP CONTAINING NUCLEOSIDE TRIPHOSPHATE HYDROLASE"/>
    <property type="match status" value="1"/>
</dbReference>
<accession>A0A6V7R909</accession>
<sequence length="368" mass="42662">MNIMQKIKVLYITDNNDSEYPDLLMNYLNVSEYRNRLSIEQVDAKLINSEMDSLDYIAVLTEVDPTLLELNNKDNVLYLTESASVESNSIFKYQPLDQIFKAILNLYYDDKGKLLSTNDRKSTSIISFTSANGGTGKTVLSLNFAKFLASHSLKVLYLSLERLTSYNSYLVGEKEKSSELYYYLKDDPLRLFNKLPQLIDTDKELKIDFIPTNLELDEVKSLTKLHLEELLKTIVDLNEYDFLIIDMDSENNMLREEIMSRSHEVFWILNPDETSFMKTHFLIDTEEYKKIVEKKMVHFIINNYGGSIFSNKSNFELSPKAYIDHQSGWQNINDREKLLGDSKIGIKLLKCLPKISIGLEEDEHEGRV</sequence>
<keyword evidence="3" id="KW-1185">Reference proteome</keyword>
<dbReference type="Gene3D" id="3.40.50.10850">
    <property type="entry name" value="Ntrc-like two-domain protein"/>
    <property type="match status" value="1"/>
</dbReference>
<evidence type="ECO:0000313" key="3">
    <source>
        <dbReference type="Proteomes" id="UP000521032"/>
    </source>
</evidence>
<dbReference type="EMBL" id="CAJEWE010000007">
    <property type="protein sequence ID" value="CAD2073987.1"/>
    <property type="molecule type" value="Genomic_DNA"/>
</dbReference>
<reference evidence="2 3" key="1">
    <citation type="submission" date="2020-07" db="EMBL/GenBank/DDBJ databases">
        <authorList>
            <person name="Criscuolo A."/>
        </authorList>
    </citation>
    <scope>NUCLEOTIDE SEQUENCE [LARGE SCALE GENOMIC DNA]</scope>
    <source>
        <strain evidence="3">CIP 111030</strain>
    </source>
</reference>
<evidence type="ECO:0000313" key="2">
    <source>
        <dbReference type="EMBL" id="CAD2073987.1"/>
    </source>
</evidence>
<comment type="caution">
    <text evidence="2">The sequence shown here is derived from an EMBL/GenBank/DDBJ whole genome shotgun (WGS) entry which is preliminary data.</text>
</comment>
<feature type="domain" description="AAA" evidence="1">
    <location>
        <begin position="124"/>
        <end position="277"/>
    </location>
</feature>